<sequence>MTTILDLLKALADLVFPTRCAGCRLPGAALCERCGWWLRQPAQEVVPTPCPEGMPRCFAVTSYGGPPRAVLLAYKERGRHRLARSLGEALASAVLAGCPDRPVSQQSVRPQILLVPVPSTAAAARARGGDHLRPLAAQVGRRLRANGQRCQVLDALVARPRPDSAGLSSAERAANRSGAFAVRRSARAALKQDCVVVIVDDLVTTGATLAEVSRVLTGAGAAPSHAAVVAATVKRFAHIGSAVADAD</sequence>
<evidence type="ECO:0000259" key="2">
    <source>
        <dbReference type="Pfam" id="PF00156"/>
    </source>
</evidence>
<gene>
    <name evidence="3" type="ORF">GCM10009765_19500</name>
</gene>
<organism evidence="3 4">
    <name type="scientific">Fodinicola feengrottensis</name>
    <dbReference type="NCBI Taxonomy" id="435914"/>
    <lineage>
        <taxon>Bacteria</taxon>
        <taxon>Bacillati</taxon>
        <taxon>Actinomycetota</taxon>
        <taxon>Actinomycetes</taxon>
        <taxon>Mycobacteriales</taxon>
        <taxon>Fodinicola</taxon>
    </lineage>
</organism>
<comment type="similarity">
    <text evidence="1">Belongs to the ComF/GntX family.</text>
</comment>
<name>A0ABN2GEY2_9ACTN</name>
<reference evidence="3 4" key="1">
    <citation type="journal article" date="2019" name="Int. J. Syst. Evol. Microbiol.">
        <title>The Global Catalogue of Microorganisms (GCM) 10K type strain sequencing project: providing services to taxonomists for standard genome sequencing and annotation.</title>
        <authorList>
            <consortium name="The Broad Institute Genomics Platform"/>
            <consortium name="The Broad Institute Genome Sequencing Center for Infectious Disease"/>
            <person name="Wu L."/>
            <person name="Ma J."/>
        </authorList>
    </citation>
    <scope>NUCLEOTIDE SEQUENCE [LARGE SCALE GENOMIC DNA]</scope>
    <source>
        <strain evidence="3 4">JCM 14718</strain>
    </source>
</reference>
<comment type="caution">
    <text evidence="3">The sequence shown here is derived from an EMBL/GenBank/DDBJ whole genome shotgun (WGS) entry which is preliminary data.</text>
</comment>
<dbReference type="InterPro" id="IPR000836">
    <property type="entry name" value="PRTase_dom"/>
</dbReference>
<evidence type="ECO:0000256" key="1">
    <source>
        <dbReference type="ARBA" id="ARBA00008007"/>
    </source>
</evidence>
<dbReference type="InterPro" id="IPR051910">
    <property type="entry name" value="ComF/GntX_DNA_util-trans"/>
</dbReference>
<dbReference type="SUPFAM" id="SSF53271">
    <property type="entry name" value="PRTase-like"/>
    <property type="match status" value="1"/>
</dbReference>
<dbReference type="RefSeq" id="WP_344309084.1">
    <property type="nucleotide sequence ID" value="NZ_BAAANY010000007.1"/>
</dbReference>
<dbReference type="Proteomes" id="UP001500618">
    <property type="component" value="Unassembled WGS sequence"/>
</dbReference>
<proteinExistence type="inferred from homology"/>
<dbReference type="InterPro" id="IPR029057">
    <property type="entry name" value="PRTase-like"/>
</dbReference>
<evidence type="ECO:0000313" key="4">
    <source>
        <dbReference type="Proteomes" id="UP001500618"/>
    </source>
</evidence>
<feature type="domain" description="Phosphoribosyltransferase" evidence="2">
    <location>
        <begin position="162"/>
        <end position="231"/>
    </location>
</feature>
<dbReference type="Pfam" id="PF00156">
    <property type="entry name" value="Pribosyltran"/>
    <property type="match status" value="1"/>
</dbReference>
<dbReference type="Gene3D" id="3.40.50.2020">
    <property type="match status" value="1"/>
</dbReference>
<dbReference type="CDD" id="cd06223">
    <property type="entry name" value="PRTases_typeI"/>
    <property type="match status" value="1"/>
</dbReference>
<dbReference type="PANTHER" id="PTHR47505:SF1">
    <property type="entry name" value="DNA UTILIZATION PROTEIN YHGH"/>
    <property type="match status" value="1"/>
</dbReference>
<evidence type="ECO:0000313" key="3">
    <source>
        <dbReference type="EMBL" id="GAA1670129.1"/>
    </source>
</evidence>
<accession>A0ABN2GEY2</accession>
<dbReference type="PANTHER" id="PTHR47505">
    <property type="entry name" value="DNA UTILIZATION PROTEIN YHGH"/>
    <property type="match status" value="1"/>
</dbReference>
<dbReference type="EMBL" id="BAAANY010000007">
    <property type="protein sequence ID" value="GAA1670129.1"/>
    <property type="molecule type" value="Genomic_DNA"/>
</dbReference>
<protein>
    <recommendedName>
        <fullName evidence="2">Phosphoribosyltransferase domain-containing protein</fullName>
    </recommendedName>
</protein>
<keyword evidence="4" id="KW-1185">Reference proteome</keyword>